<feature type="compositionally biased region" description="Polar residues" evidence="1">
    <location>
        <begin position="42"/>
        <end position="52"/>
    </location>
</feature>
<gene>
    <name evidence="2" type="primary">Piso0_004945</name>
    <name evidence="2" type="ORF">GNLVRS01_PISO0M04412g</name>
</gene>
<dbReference type="HOGENOM" id="CLU_2574678_0_0_1"/>
<dbReference type="InParanoid" id="G8Y3T7"/>
<evidence type="ECO:0000313" key="3">
    <source>
        <dbReference type="Proteomes" id="UP000005222"/>
    </source>
</evidence>
<evidence type="ECO:0000256" key="1">
    <source>
        <dbReference type="SAM" id="MobiDB-lite"/>
    </source>
</evidence>
<dbReference type="EMBL" id="FO082047">
    <property type="protein sequence ID" value="CCE85355.1"/>
    <property type="molecule type" value="Genomic_DNA"/>
</dbReference>
<sequence length="81" mass="8797">MSPSQFALVSSTEWLGGFEGPAQSQKRSASSHKTEHGRISDDSTQFSGSGNSLRKKLWPLQRWASHGSYARKFTGGDRGGP</sequence>
<evidence type="ECO:0000313" key="2">
    <source>
        <dbReference type="EMBL" id="CCE85355.1"/>
    </source>
</evidence>
<name>G8Y3T7_PICSO</name>
<reference evidence="2 3" key="1">
    <citation type="journal article" date="2012" name="G3 (Bethesda)">
        <title>Pichia sorbitophila, an interspecies yeast hybrid reveals early steps of genome resolution following polyploidization.</title>
        <authorList>
            <person name="Leh Louis V."/>
            <person name="Despons L."/>
            <person name="Friedrich A."/>
            <person name="Martin T."/>
            <person name="Durrens P."/>
            <person name="Casaregola S."/>
            <person name="Neuveglise C."/>
            <person name="Fairhead C."/>
            <person name="Marck C."/>
            <person name="Cruz J.A."/>
            <person name="Straub M.L."/>
            <person name="Kugler V."/>
            <person name="Sacerdot C."/>
            <person name="Uzunov Z."/>
            <person name="Thierry A."/>
            <person name="Weiss S."/>
            <person name="Bleykasten C."/>
            <person name="De Montigny J."/>
            <person name="Jacques N."/>
            <person name="Jung P."/>
            <person name="Lemaire M."/>
            <person name="Mallet S."/>
            <person name="Morel G."/>
            <person name="Richard G.F."/>
            <person name="Sarkar A."/>
            <person name="Savel G."/>
            <person name="Schacherer J."/>
            <person name="Seret M.L."/>
            <person name="Talla E."/>
            <person name="Samson G."/>
            <person name="Jubin C."/>
            <person name="Poulain J."/>
            <person name="Vacherie B."/>
            <person name="Barbe V."/>
            <person name="Pelletier E."/>
            <person name="Sherman D.J."/>
            <person name="Westhof E."/>
            <person name="Weissenbach J."/>
            <person name="Baret P.V."/>
            <person name="Wincker P."/>
            <person name="Gaillardin C."/>
            <person name="Dujon B."/>
            <person name="Souciet J.L."/>
        </authorList>
    </citation>
    <scope>NUCLEOTIDE SEQUENCE [LARGE SCALE GENOMIC DNA]</scope>
    <source>
        <strain evidence="3">ATCC MYA-4447 / BCRC 22081 / CBS 7064 / NBRC 10061 / NRRL Y-12695</strain>
    </source>
</reference>
<feature type="compositionally biased region" description="Basic and acidic residues" evidence="1">
    <location>
        <begin position="32"/>
        <end position="41"/>
    </location>
</feature>
<dbReference type="Proteomes" id="UP000005222">
    <property type="component" value="Chromosome M"/>
</dbReference>
<organism evidence="2 3">
    <name type="scientific">Pichia sorbitophila (strain ATCC MYA-4447 / BCRC 22081 / CBS 7064 / NBRC 10061 / NRRL Y-12695)</name>
    <name type="common">Hybrid yeast</name>
    <dbReference type="NCBI Taxonomy" id="559304"/>
    <lineage>
        <taxon>Eukaryota</taxon>
        <taxon>Fungi</taxon>
        <taxon>Dikarya</taxon>
        <taxon>Ascomycota</taxon>
        <taxon>Saccharomycotina</taxon>
        <taxon>Pichiomycetes</taxon>
        <taxon>Debaryomycetaceae</taxon>
        <taxon>Millerozyma</taxon>
    </lineage>
</organism>
<dbReference type="AlphaFoldDB" id="G8Y3T7"/>
<feature type="region of interest" description="Disordered" evidence="1">
    <location>
        <begin position="16"/>
        <end position="52"/>
    </location>
</feature>
<proteinExistence type="predicted"/>
<accession>G8Y3T7</accession>
<keyword evidence="3" id="KW-1185">Reference proteome</keyword>
<protein>
    <submittedName>
        <fullName evidence="2">Piso0_004945 protein</fullName>
    </submittedName>
</protein>